<gene>
    <name evidence="2" type="ORF">NM948_09430</name>
</gene>
<evidence type="ECO:0000259" key="1">
    <source>
        <dbReference type="PROSITE" id="PS51704"/>
    </source>
</evidence>
<name>A0A9X3UR52_PASMD</name>
<dbReference type="CDD" id="cd08566">
    <property type="entry name" value="GDPD_AtGDE_like"/>
    <property type="match status" value="1"/>
</dbReference>
<protein>
    <submittedName>
        <fullName evidence="2">Glycerophosphodiester phosphodiesterase family protein</fullName>
    </submittedName>
</protein>
<reference evidence="2" key="1">
    <citation type="submission" date="2022-07" db="EMBL/GenBank/DDBJ databases">
        <title>Genome-based characterization of novel serogroup A variants of Pasteurella multocida.</title>
        <authorList>
            <person name="Prajapati A."/>
            <person name="Yogisharadhya R."/>
            <person name="Mohanty N."/>
            <person name="Chanda M."/>
            <person name="Mendem S.K."/>
            <person name="Siddaramappa S."/>
            <person name="Shivachandra S.B."/>
        </authorList>
    </citation>
    <scope>NUCLEOTIDE SEQUENCE</scope>
    <source>
        <strain evidence="2">NIVEDIPm19</strain>
    </source>
</reference>
<dbReference type="RefSeq" id="WP_271343355.1">
    <property type="nucleotide sequence ID" value="NZ_JANJHA010000022.1"/>
</dbReference>
<evidence type="ECO:0000313" key="2">
    <source>
        <dbReference type="EMBL" id="MDA5623757.1"/>
    </source>
</evidence>
<dbReference type="PROSITE" id="PS51704">
    <property type="entry name" value="GP_PDE"/>
    <property type="match status" value="1"/>
</dbReference>
<dbReference type="Pfam" id="PF03009">
    <property type="entry name" value="GDPD"/>
    <property type="match status" value="1"/>
</dbReference>
<dbReference type="InterPro" id="IPR017946">
    <property type="entry name" value="PLC-like_Pdiesterase_TIM-brl"/>
</dbReference>
<dbReference type="GO" id="GO:0005886">
    <property type="term" value="C:plasma membrane"/>
    <property type="evidence" value="ECO:0007669"/>
    <property type="project" value="TreeGrafter"/>
</dbReference>
<evidence type="ECO:0000313" key="3">
    <source>
        <dbReference type="Proteomes" id="UP001145481"/>
    </source>
</evidence>
<comment type="caution">
    <text evidence="2">The sequence shown here is derived from an EMBL/GenBank/DDBJ whole genome shotgun (WGS) entry which is preliminary data.</text>
</comment>
<organism evidence="2 3">
    <name type="scientific">Pasteurella multocida</name>
    <dbReference type="NCBI Taxonomy" id="747"/>
    <lineage>
        <taxon>Bacteria</taxon>
        <taxon>Pseudomonadati</taxon>
        <taxon>Pseudomonadota</taxon>
        <taxon>Gammaproteobacteria</taxon>
        <taxon>Pasteurellales</taxon>
        <taxon>Pasteurellaceae</taxon>
        <taxon>Pasteurella</taxon>
    </lineage>
</organism>
<sequence length="561" mass="64718">MTARHRGDFDLETPENSLGAFFNSYQKCRPSIETDLRLTKDGHVVLFHDLNVGKMTNPNYDPENDIGENLPLKSLTLDEIKKLNLVTIDRKKTIWKIPTLEEFLEHYINNDPGSLVFLEVKDAAAMHTVIDTVKRYDRQYLDKNLRNRIIIKFNIALYPTPEQWIQASRIEPHSNQSLMANPIMPFYAAESLNKEPPLPDPEHKYQTNAERSVYLWSKADFHTAPVIEIVLKDSTEFINKQNKENAFGKFEVPTSLEEKNAQNGSLAKMVTIVKANKKALGVFVPIPDYNMWRTNLVTGYTVNNTFGNKEPILVDNAFFNNTSSCCYSLKDRRHSSSVSKELHDWRMNLEWQKSIGATVYTADDTDSINVYFNTEEKWRPSPYMNSILSWILNYVTYPSGSIVNMQAWNGEDAYWPWGWSLTIGSKICLYLQTTTTSAYGLVEVCGDRAAMASGYNPYITLRKSPLYEDKMQIYNNESNKCLLIPTNTRDWATMESCNDVRTAQIVRYPDNRYKNSMGGLYMTFKFYGQWYAMSYGYAYSVPHEEAIKDSWSKWSIVPIKK</sequence>
<dbReference type="PANTHER" id="PTHR46320">
    <property type="entry name" value="GLYCEROPHOSPHODIESTER PHOSPHODIESTERASE 1"/>
    <property type="match status" value="1"/>
</dbReference>
<feature type="domain" description="GP-PDE" evidence="1">
    <location>
        <begin position="1"/>
        <end position="153"/>
    </location>
</feature>
<dbReference type="GO" id="GO:0008889">
    <property type="term" value="F:glycerophosphodiester phosphodiesterase activity"/>
    <property type="evidence" value="ECO:0007669"/>
    <property type="project" value="TreeGrafter"/>
</dbReference>
<dbReference type="PANTHER" id="PTHR46320:SF1">
    <property type="entry name" value="GLYCEROPHOSPHODIESTER PHOSPHODIESTERASE 1"/>
    <property type="match status" value="1"/>
</dbReference>
<dbReference type="EMBL" id="JANJHC010000023">
    <property type="protein sequence ID" value="MDA5623757.1"/>
    <property type="molecule type" value="Genomic_DNA"/>
</dbReference>
<dbReference type="Proteomes" id="UP001145481">
    <property type="component" value="Unassembled WGS sequence"/>
</dbReference>
<accession>A0A9X3UR52</accession>
<proteinExistence type="predicted"/>
<dbReference type="GO" id="GO:0006580">
    <property type="term" value="P:ethanolamine metabolic process"/>
    <property type="evidence" value="ECO:0007669"/>
    <property type="project" value="TreeGrafter"/>
</dbReference>
<dbReference type="AlphaFoldDB" id="A0A9X3UR52"/>
<dbReference type="SUPFAM" id="SSF51695">
    <property type="entry name" value="PLC-like phosphodiesterases"/>
    <property type="match status" value="1"/>
</dbReference>
<dbReference type="GO" id="GO:0070291">
    <property type="term" value="P:N-acylethanolamine metabolic process"/>
    <property type="evidence" value="ECO:0007669"/>
    <property type="project" value="TreeGrafter"/>
</dbReference>
<dbReference type="Gene3D" id="3.20.20.190">
    <property type="entry name" value="Phosphatidylinositol (PI) phosphodiesterase"/>
    <property type="match status" value="1"/>
</dbReference>
<dbReference type="GO" id="GO:0006644">
    <property type="term" value="P:phospholipid metabolic process"/>
    <property type="evidence" value="ECO:0007669"/>
    <property type="project" value="TreeGrafter"/>
</dbReference>
<dbReference type="InterPro" id="IPR030395">
    <property type="entry name" value="GP_PDE_dom"/>
</dbReference>